<dbReference type="GO" id="GO:0005384">
    <property type="term" value="F:manganese ion transmembrane transporter activity"/>
    <property type="evidence" value="ECO:0007669"/>
    <property type="project" value="InterPro"/>
</dbReference>
<feature type="transmembrane region" description="Helical" evidence="5">
    <location>
        <begin position="141"/>
        <end position="161"/>
    </location>
</feature>
<keyword evidence="4 5" id="KW-0472">Membrane</keyword>
<dbReference type="InterPro" id="IPR008217">
    <property type="entry name" value="Ccc1_fam"/>
</dbReference>
<dbReference type="GO" id="GO:0012505">
    <property type="term" value="C:endomembrane system"/>
    <property type="evidence" value="ECO:0007669"/>
    <property type="project" value="UniProtKB-SubCell"/>
</dbReference>
<evidence type="ECO:0000256" key="1">
    <source>
        <dbReference type="ARBA" id="ARBA00004127"/>
    </source>
</evidence>
<keyword evidence="7" id="KW-1185">Reference proteome</keyword>
<dbReference type="AlphaFoldDB" id="A0A2C9D126"/>
<evidence type="ECO:0000256" key="2">
    <source>
        <dbReference type="ARBA" id="ARBA00022692"/>
    </source>
</evidence>
<name>A0A2C9D126_9HYPH</name>
<proteinExistence type="predicted"/>
<comment type="subcellular location">
    <subcellularLocation>
        <location evidence="1">Endomembrane system</location>
        <topology evidence="1">Multi-pass membrane protein</topology>
    </subcellularLocation>
</comment>
<evidence type="ECO:0008006" key="8">
    <source>
        <dbReference type="Google" id="ProtNLM"/>
    </source>
</evidence>
<protein>
    <recommendedName>
        <fullName evidence="8">VIT family protein</fullName>
    </recommendedName>
</protein>
<evidence type="ECO:0000256" key="3">
    <source>
        <dbReference type="ARBA" id="ARBA00022989"/>
    </source>
</evidence>
<accession>A0A2C9D126</accession>
<dbReference type="Pfam" id="PF01988">
    <property type="entry name" value="VIT1"/>
    <property type="match status" value="1"/>
</dbReference>
<organism evidence="6 7">
    <name type="scientific">Hartmannibacter diazotrophicus</name>
    <dbReference type="NCBI Taxonomy" id="1482074"/>
    <lineage>
        <taxon>Bacteria</taxon>
        <taxon>Pseudomonadati</taxon>
        <taxon>Pseudomonadota</taxon>
        <taxon>Alphaproteobacteria</taxon>
        <taxon>Hyphomicrobiales</taxon>
        <taxon>Pleomorphomonadaceae</taxon>
        <taxon>Hartmannibacter</taxon>
    </lineage>
</organism>
<evidence type="ECO:0000313" key="6">
    <source>
        <dbReference type="EMBL" id="SON54022.1"/>
    </source>
</evidence>
<keyword evidence="2 5" id="KW-0812">Transmembrane</keyword>
<dbReference type="GO" id="GO:0030026">
    <property type="term" value="P:intracellular manganese ion homeostasis"/>
    <property type="evidence" value="ECO:0007669"/>
    <property type="project" value="InterPro"/>
</dbReference>
<gene>
    <name evidence="6" type="ORF">HDIA_0481</name>
</gene>
<reference evidence="7" key="1">
    <citation type="submission" date="2017-09" db="EMBL/GenBank/DDBJ databases">
        <title>Genome sequence of Nannocystis excedens DSM 71.</title>
        <authorList>
            <person name="Blom J."/>
        </authorList>
    </citation>
    <scope>NUCLEOTIDE SEQUENCE [LARGE SCALE GENOMIC DNA]</scope>
    <source>
        <strain evidence="7">type strain: E19</strain>
    </source>
</reference>
<feature type="transmembrane region" description="Helical" evidence="5">
    <location>
        <begin position="111"/>
        <end position="129"/>
    </location>
</feature>
<keyword evidence="3 5" id="KW-1133">Transmembrane helix</keyword>
<evidence type="ECO:0000313" key="7">
    <source>
        <dbReference type="Proteomes" id="UP000223606"/>
    </source>
</evidence>
<sequence>MSEIGTKADRQTVLTYIQPGLAGLIDGSISTLAPVFATAFSTHDTATTFKVGLATALGAGISMGITEIASDDGGISGRGSPVKRGLTVGLMTAAGGLAHSLPFLISKFQSALILASAFIALELMLITLVQNRYMGTPIPRALIQVVVGGIIVLAVGVQIGGT</sequence>
<dbReference type="EMBL" id="LT960614">
    <property type="protein sequence ID" value="SON54022.1"/>
    <property type="molecule type" value="Genomic_DNA"/>
</dbReference>
<dbReference type="Proteomes" id="UP000223606">
    <property type="component" value="Chromosome 1"/>
</dbReference>
<dbReference type="KEGG" id="hdi:HDIA_0481"/>
<evidence type="ECO:0000256" key="5">
    <source>
        <dbReference type="SAM" id="Phobius"/>
    </source>
</evidence>
<dbReference type="OrthoDB" id="32301at2"/>
<evidence type="ECO:0000256" key="4">
    <source>
        <dbReference type="ARBA" id="ARBA00023136"/>
    </source>
</evidence>